<gene>
    <name evidence="1" type="ORF">Pla144_22130</name>
</gene>
<evidence type="ECO:0000313" key="1">
    <source>
        <dbReference type="EMBL" id="TWU27440.1"/>
    </source>
</evidence>
<proteinExistence type="predicted"/>
<accession>A0A5C6CSB3</accession>
<dbReference type="AlphaFoldDB" id="A0A5C6CSB3"/>
<reference evidence="1 2" key="1">
    <citation type="submission" date="2019-02" db="EMBL/GenBank/DDBJ databases">
        <title>Deep-cultivation of Planctomycetes and their phenomic and genomic characterization uncovers novel biology.</title>
        <authorList>
            <person name="Wiegand S."/>
            <person name="Jogler M."/>
            <person name="Boedeker C."/>
            <person name="Pinto D."/>
            <person name="Vollmers J."/>
            <person name="Rivas-Marin E."/>
            <person name="Kohn T."/>
            <person name="Peeters S.H."/>
            <person name="Heuer A."/>
            <person name="Rast P."/>
            <person name="Oberbeckmann S."/>
            <person name="Bunk B."/>
            <person name="Jeske O."/>
            <person name="Meyerdierks A."/>
            <person name="Storesund J.E."/>
            <person name="Kallscheuer N."/>
            <person name="Luecker S."/>
            <person name="Lage O.M."/>
            <person name="Pohl T."/>
            <person name="Merkel B.J."/>
            <person name="Hornburger P."/>
            <person name="Mueller R.-W."/>
            <person name="Bruemmer F."/>
            <person name="Labrenz M."/>
            <person name="Spormann A.M."/>
            <person name="Op Den Camp H."/>
            <person name="Overmann J."/>
            <person name="Amann R."/>
            <person name="Jetten M.S.M."/>
            <person name="Mascher T."/>
            <person name="Medema M.H."/>
            <person name="Devos D.P."/>
            <person name="Kaster A.-K."/>
            <person name="Ovreas L."/>
            <person name="Rohde M."/>
            <person name="Galperin M.Y."/>
            <person name="Jogler C."/>
        </authorList>
    </citation>
    <scope>NUCLEOTIDE SEQUENCE [LARGE SCALE GENOMIC DNA]</scope>
    <source>
        <strain evidence="1 2">Pla144</strain>
    </source>
</reference>
<protein>
    <submittedName>
        <fullName evidence="1">Uncharacterized protein</fullName>
    </submittedName>
</protein>
<name>A0A5C6CSB3_9BACT</name>
<organism evidence="1 2">
    <name type="scientific">Bythopirellula polymerisocia</name>
    <dbReference type="NCBI Taxonomy" id="2528003"/>
    <lineage>
        <taxon>Bacteria</taxon>
        <taxon>Pseudomonadati</taxon>
        <taxon>Planctomycetota</taxon>
        <taxon>Planctomycetia</taxon>
        <taxon>Pirellulales</taxon>
        <taxon>Lacipirellulaceae</taxon>
        <taxon>Bythopirellula</taxon>
    </lineage>
</organism>
<comment type="caution">
    <text evidence="1">The sequence shown here is derived from an EMBL/GenBank/DDBJ whole genome shotgun (WGS) entry which is preliminary data.</text>
</comment>
<evidence type="ECO:0000313" key="2">
    <source>
        <dbReference type="Proteomes" id="UP000318437"/>
    </source>
</evidence>
<dbReference type="Proteomes" id="UP000318437">
    <property type="component" value="Unassembled WGS sequence"/>
</dbReference>
<sequence precursor="true">MGRYNECIVLDSNYPAEILICFYRNIADILASSRVFS</sequence>
<keyword evidence="2" id="KW-1185">Reference proteome</keyword>
<dbReference type="EMBL" id="SJPS01000003">
    <property type="protein sequence ID" value="TWU27440.1"/>
    <property type="molecule type" value="Genomic_DNA"/>
</dbReference>